<proteinExistence type="predicted"/>
<dbReference type="AlphaFoldDB" id="A0AAD9C410"/>
<protein>
    <submittedName>
        <fullName evidence="1">Protection of telomeres protein 1</fullName>
    </submittedName>
</protein>
<reference evidence="1" key="1">
    <citation type="submission" date="2023-04" db="EMBL/GenBank/DDBJ databases">
        <title>Chromosome-level genome of Chaenocephalus aceratus.</title>
        <authorList>
            <person name="Park H."/>
        </authorList>
    </citation>
    <scope>NUCLEOTIDE SEQUENCE</scope>
    <source>
        <strain evidence="1">DE</strain>
        <tissue evidence="1">Muscle</tissue>
    </source>
</reference>
<dbReference type="Proteomes" id="UP001228049">
    <property type="component" value="Unassembled WGS sequence"/>
</dbReference>
<dbReference type="EMBL" id="JASDAP010000013">
    <property type="protein sequence ID" value="KAK1893099.1"/>
    <property type="molecule type" value="Genomic_DNA"/>
</dbReference>
<gene>
    <name evidence="1" type="ORF">KUDE01_008169</name>
</gene>
<evidence type="ECO:0000313" key="2">
    <source>
        <dbReference type="Proteomes" id="UP001228049"/>
    </source>
</evidence>
<organism evidence="1 2">
    <name type="scientific">Dissostichus eleginoides</name>
    <name type="common">Patagonian toothfish</name>
    <name type="synonym">Dissostichus amissus</name>
    <dbReference type="NCBI Taxonomy" id="100907"/>
    <lineage>
        <taxon>Eukaryota</taxon>
        <taxon>Metazoa</taxon>
        <taxon>Chordata</taxon>
        <taxon>Craniata</taxon>
        <taxon>Vertebrata</taxon>
        <taxon>Euteleostomi</taxon>
        <taxon>Actinopterygii</taxon>
        <taxon>Neopterygii</taxon>
        <taxon>Teleostei</taxon>
        <taxon>Neoteleostei</taxon>
        <taxon>Acanthomorphata</taxon>
        <taxon>Eupercaria</taxon>
        <taxon>Perciformes</taxon>
        <taxon>Notothenioidei</taxon>
        <taxon>Nototheniidae</taxon>
        <taxon>Dissostichus</taxon>
    </lineage>
</organism>
<keyword evidence="2" id="KW-1185">Reference proteome</keyword>
<evidence type="ECO:0000313" key="1">
    <source>
        <dbReference type="EMBL" id="KAK1893099.1"/>
    </source>
</evidence>
<name>A0AAD9C410_DISEL</name>
<sequence>MERAASLGHSITESMLVQQTDVNMVSLFCLVVGLSPVDGNSSVSQHWLGTRLYHPSSTGSHCRFNDASQYPQPDSVFTNLRCKEAVLTSEDTCRHI</sequence>
<accession>A0AAD9C410</accession>
<comment type="caution">
    <text evidence="1">The sequence shown here is derived from an EMBL/GenBank/DDBJ whole genome shotgun (WGS) entry which is preliminary data.</text>
</comment>